<reference evidence="3 4" key="1">
    <citation type="submission" date="2013-12" db="EMBL/GenBank/DDBJ databases">
        <title>A Varibaculum cambriense genome reconstructed from a premature infant gut community with otherwise low bacterial novelty that shifts toward anaerobic metabolism during the third week of life.</title>
        <authorList>
            <person name="Brown C.T."/>
            <person name="Sharon I."/>
            <person name="Thomas B.C."/>
            <person name="Castelle C.J."/>
            <person name="Morowitz M.J."/>
            <person name="Banfield J.F."/>
        </authorList>
    </citation>
    <scope>NUCLEOTIDE SEQUENCE [LARGE SCALE GENOMIC DNA]</scope>
    <source>
        <strain evidence="4">DORA_A_5_14_21</strain>
    </source>
</reference>
<proteinExistence type="inferred from homology"/>
<gene>
    <name evidence="3" type="ORF">Q609_ECAC01430G0003</name>
</gene>
<dbReference type="PANTHER" id="PTHR39576">
    <property type="entry name" value="ATTACHING AND EFFACING PROTEIN HOMOLOG-RELATED-RELATED"/>
    <property type="match status" value="1"/>
</dbReference>
<feature type="domain" description="Inverse autotransporter beta-domain" evidence="2">
    <location>
        <begin position="76"/>
        <end position="353"/>
    </location>
</feature>
<evidence type="ECO:0000259" key="2">
    <source>
        <dbReference type="Pfam" id="PF11924"/>
    </source>
</evidence>
<comment type="caution">
    <text evidence="3">The sequence shown here is derived from an EMBL/GenBank/DDBJ whole genome shotgun (WGS) entry which is preliminary data.</text>
</comment>
<dbReference type="Gene3D" id="2.40.160.160">
    <property type="entry name" value="Inverse autotransporter, beta-domain"/>
    <property type="match status" value="1"/>
</dbReference>
<dbReference type="Proteomes" id="UP000018853">
    <property type="component" value="Unassembled WGS sequence"/>
</dbReference>
<dbReference type="InterPro" id="IPR038177">
    <property type="entry name" value="IAT_beta_sf"/>
</dbReference>
<name>W1X4I8_ECOLX</name>
<dbReference type="Pfam" id="PF11924">
    <property type="entry name" value="IAT_beta"/>
    <property type="match status" value="1"/>
</dbReference>
<dbReference type="InterPro" id="IPR051715">
    <property type="entry name" value="Intimin-Invasin_domain"/>
</dbReference>
<dbReference type="AlphaFoldDB" id="W1X4I8"/>
<sequence>MVFHFLPEVTDVLSRFVPRIIPFYLLLLAAGGTANAQSTFEQKAANPFDNNNDDLPDLGMAPENHDGEKHFAEIVKDFGETSMNDNGLDTGEQAKAFALGKVRDALSQQVNQHVESWLSPWGNASVDVKLDNEGHFTGSRGSWFVPLQDNDRYLTWSQLGLTQQDDGLVSNVGVGQRWARGSWLVGYNTFYDNLLDENLQRAGFGAEAWGEYLRLSANFYQPFAAWHEQTATQEQRMARGDDLTARMRMPFYQHLNTSVSVEQYFGDRVDLFNSGTGYHNPVALSLGLNYTPVPLVTVTAQHKQGESGENQNNLGLNLNYRFGVPLKKQLSAGEVAESQSLRGSRYDNPQRNNLPTLEYRQRKTLTVFLATPPWDLKPGETVPLKLQIRSHYGIRQLIWQGDTQILSLTPGAQANSAEGWTLIMPDWQNGERASNHWRLSVVVEDNQGQRVSSNEITLTLVEPFDALSNDELRWEP</sequence>
<evidence type="ECO:0000313" key="4">
    <source>
        <dbReference type="Proteomes" id="UP000018853"/>
    </source>
</evidence>
<dbReference type="PATRIC" id="fig|1403943.3.peg.2012"/>
<evidence type="ECO:0000256" key="1">
    <source>
        <dbReference type="ARBA" id="ARBA00010116"/>
    </source>
</evidence>
<dbReference type="EMBL" id="AZLZ01001430">
    <property type="protein sequence ID" value="ETJ24285.1"/>
    <property type="molecule type" value="Genomic_DNA"/>
</dbReference>
<evidence type="ECO:0000313" key="3">
    <source>
        <dbReference type="EMBL" id="ETJ24285.1"/>
    </source>
</evidence>
<dbReference type="InterPro" id="IPR024519">
    <property type="entry name" value="IAT_beta"/>
</dbReference>
<accession>W1X4I8</accession>
<dbReference type="PANTHER" id="PTHR39576:SF1">
    <property type="entry name" value="INVASIN"/>
    <property type="match status" value="1"/>
</dbReference>
<dbReference type="GO" id="GO:0009279">
    <property type="term" value="C:cell outer membrane"/>
    <property type="evidence" value="ECO:0007669"/>
    <property type="project" value="TreeGrafter"/>
</dbReference>
<comment type="similarity">
    <text evidence="1">Belongs to the intimin/invasin family.</text>
</comment>
<protein>
    <recommendedName>
        <fullName evidence="2">Inverse autotransporter beta-domain domain-containing protein</fullName>
    </recommendedName>
</protein>
<dbReference type="NCBIfam" id="NF007556">
    <property type="entry name" value="PRK10177.1"/>
    <property type="match status" value="1"/>
</dbReference>
<dbReference type="FunFam" id="2.40.160.160:FF:000001">
    <property type="entry name" value="Intimin-like inverse autotransporter SinH"/>
    <property type="match status" value="1"/>
</dbReference>
<organism evidence="3 4">
    <name type="scientific">Escherichia coli DORA_A_5_14_21</name>
    <dbReference type="NCBI Taxonomy" id="1403943"/>
    <lineage>
        <taxon>Bacteria</taxon>
        <taxon>Pseudomonadati</taxon>
        <taxon>Pseudomonadota</taxon>
        <taxon>Gammaproteobacteria</taxon>
        <taxon>Enterobacterales</taxon>
        <taxon>Enterobacteriaceae</taxon>
        <taxon>Escherichia</taxon>
    </lineage>
</organism>